<protein>
    <recommendedName>
        <fullName evidence="3">PsbP C-terminal domain-containing protein</fullName>
    </recommendedName>
</protein>
<sequence>MDCTPPSDVWRSRALQRPATLRRPRSRLGLISAVLALVAIRGLGIVGFVSVGQQPSEERLEQVVGRHSTAVGRRSLLGIVAVAGPAPARALFGMGDKANMAEYSIGGTFNISFPTDFEVLQDAPEGLVMRGDRIQPLERMTAGAKLVNYSSLAEGWGANITEVGERLAAKRPSGVAELGEVMRDPTGQGMDIYQFEFLGEKLSELWLVALVKKGSENMICNVACRTPRLLWESKRDQFRAIMQSFKPL</sequence>
<dbReference type="EMBL" id="HBGE01072483">
    <property type="protein sequence ID" value="CAD9166628.1"/>
    <property type="molecule type" value="Transcribed_RNA"/>
</dbReference>
<dbReference type="AlphaFoldDB" id="A0A7S1RHK9"/>
<reference evidence="2" key="1">
    <citation type="submission" date="2021-01" db="EMBL/GenBank/DDBJ databases">
        <authorList>
            <person name="Corre E."/>
            <person name="Pelletier E."/>
            <person name="Niang G."/>
            <person name="Scheremetjew M."/>
            <person name="Finn R."/>
            <person name="Kale V."/>
            <person name="Holt S."/>
            <person name="Cochrane G."/>
            <person name="Meng A."/>
            <person name="Brown T."/>
            <person name="Cohen L."/>
        </authorList>
    </citation>
    <scope>NUCLEOTIDE SEQUENCE</scope>
    <source>
        <strain evidence="2">OF101</strain>
    </source>
</reference>
<evidence type="ECO:0008006" key="3">
    <source>
        <dbReference type="Google" id="ProtNLM"/>
    </source>
</evidence>
<keyword evidence="1" id="KW-1133">Transmembrane helix</keyword>
<keyword evidence="1" id="KW-0472">Membrane</keyword>
<evidence type="ECO:0000313" key="2">
    <source>
        <dbReference type="EMBL" id="CAD9166628.1"/>
    </source>
</evidence>
<keyword evidence="1" id="KW-0812">Transmembrane</keyword>
<organism evidence="2">
    <name type="scientific">Alexandrium catenella</name>
    <name type="common">Red tide dinoflagellate</name>
    <name type="synonym">Gonyaulax catenella</name>
    <dbReference type="NCBI Taxonomy" id="2925"/>
    <lineage>
        <taxon>Eukaryota</taxon>
        <taxon>Sar</taxon>
        <taxon>Alveolata</taxon>
        <taxon>Dinophyceae</taxon>
        <taxon>Gonyaulacales</taxon>
        <taxon>Pyrocystaceae</taxon>
        <taxon>Alexandrium</taxon>
    </lineage>
</organism>
<feature type="transmembrane region" description="Helical" evidence="1">
    <location>
        <begin position="28"/>
        <end position="51"/>
    </location>
</feature>
<name>A0A7S1RHK9_ALECA</name>
<proteinExistence type="predicted"/>
<accession>A0A7S1RHK9</accession>
<evidence type="ECO:0000256" key="1">
    <source>
        <dbReference type="SAM" id="Phobius"/>
    </source>
</evidence>
<gene>
    <name evidence="2" type="ORF">ACAT0790_LOCUS43396</name>
</gene>